<dbReference type="Proteomes" id="UP000295293">
    <property type="component" value="Unassembled WGS sequence"/>
</dbReference>
<keyword evidence="1" id="KW-0378">Hydrolase</keyword>
<proteinExistence type="predicted"/>
<feature type="transmembrane region" description="Helical" evidence="3">
    <location>
        <begin position="498"/>
        <end position="515"/>
    </location>
</feature>
<feature type="transmembrane region" description="Helical" evidence="3">
    <location>
        <begin position="554"/>
        <end position="576"/>
    </location>
</feature>
<keyword evidence="3" id="KW-0472">Membrane</keyword>
<keyword evidence="2" id="KW-0046">Antibiotic resistance</keyword>
<evidence type="ECO:0000256" key="3">
    <source>
        <dbReference type="SAM" id="Phobius"/>
    </source>
</evidence>
<comment type="caution">
    <text evidence="4">The sequence shown here is derived from an EMBL/GenBank/DDBJ whole genome shotgun (WGS) entry which is preliminary data.</text>
</comment>
<sequence length="831" mass="91124">MPKNSPPTAPLPNRQLAQSFAKLLQKALSLELDVVLEALAKVAAQIKSAAALAQADLDEAPAPPAQAGIAGPAEWAQLQTSLQQCQQDWNNGSAATLDSGLLAKKLDTASIYLTSAGESHPHIAASVIGDAHEKIAKTQIYLASKFLTDKDNRAESVRAARTFLAALKNWIDVSSQNEVVDLAIELRSIDADWSKESRYSVDTVLRQLSLAVPLRESLHQLALAEIECENARKTVVIWRAQLETLLAVENRSATAASSTARAILDRQHERRSYRKKEFADLIQRLRKQFLQKAEIDADLMGPLSVDNTEEAARNLKNAAGSWRRANKELDQHAQRMSLAPLSSATSFQQWRDSRNEILGAIEKRFDQAAKTLSALRAVDNQLTQFLQLEATLRENESPIIKLIRIYKKSKSKHKKQRAYGQADGLSLCDILRDEMTRLEAAHAALPVMPADWSKPASHALMLFIAGALTYVLFGAVLLRQPLWNVFGVGDATDLVFHPAYIFGLALLVIWTSLAARDVPRKHADRALNRLKQARRGEPHVSAVKTPLMQFSKSIAIAQFCALAVVTAGVCVGWLIASRYGGMAYAEAPRVECRKNTRVYAFSRGFVAVGPSPLENYLVYTKDPAASLCGRKLRDREMEGTPKSTFKLPKALTDSLSALSELKWLNALGDMSVALKDGGLQLKDSSTALTDSAKALRDVATALGKIADTLSSPTTATTSLRISASVQELKQCQQNPDSPNCIFRPLTLAVAEMDKKIKVLSDGMPSVKEATKATETNTKILSGVNNNIEDMLAEWREAKARNFFTFLRDKAVGNKQKATSPTVPRHETESKP</sequence>
<dbReference type="PROSITE" id="PS00337">
    <property type="entry name" value="BETA_LACTAMASE_D"/>
    <property type="match status" value="1"/>
</dbReference>
<keyword evidence="5" id="KW-1185">Reference proteome</keyword>
<protein>
    <submittedName>
        <fullName evidence="4">Uncharacterized protein</fullName>
    </submittedName>
</protein>
<dbReference type="InterPro" id="IPR002137">
    <property type="entry name" value="Beta-lactam_class-D_AS"/>
</dbReference>
<evidence type="ECO:0000313" key="4">
    <source>
        <dbReference type="EMBL" id="TDR43859.1"/>
    </source>
</evidence>
<evidence type="ECO:0000256" key="2">
    <source>
        <dbReference type="ARBA" id="ARBA00023251"/>
    </source>
</evidence>
<feature type="transmembrane region" description="Helical" evidence="3">
    <location>
        <begin position="459"/>
        <end position="478"/>
    </location>
</feature>
<organism evidence="4 5">
    <name type="scientific">Tahibacter aquaticus</name>
    <dbReference type="NCBI Taxonomy" id="520092"/>
    <lineage>
        <taxon>Bacteria</taxon>
        <taxon>Pseudomonadati</taxon>
        <taxon>Pseudomonadota</taxon>
        <taxon>Gammaproteobacteria</taxon>
        <taxon>Lysobacterales</taxon>
        <taxon>Rhodanobacteraceae</taxon>
        <taxon>Tahibacter</taxon>
    </lineage>
</organism>
<dbReference type="GO" id="GO:0046677">
    <property type="term" value="P:response to antibiotic"/>
    <property type="evidence" value="ECO:0007669"/>
    <property type="project" value="UniProtKB-KW"/>
</dbReference>
<dbReference type="RefSeq" id="WP_133818613.1">
    <property type="nucleotide sequence ID" value="NZ_SNZH01000006.1"/>
</dbReference>
<dbReference type="GO" id="GO:0017001">
    <property type="term" value="P:antibiotic catabolic process"/>
    <property type="evidence" value="ECO:0007669"/>
    <property type="project" value="InterPro"/>
</dbReference>
<keyword evidence="3" id="KW-0812">Transmembrane</keyword>
<dbReference type="AlphaFoldDB" id="A0A4R6YXY2"/>
<evidence type="ECO:0000256" key="1">
    <source>
        <dbReference type="ARBA" id="ARBA00022801"/>
    </source>
</evidence>
<dbReference type="EMBL" id="SNZH01000006">
    <property type="protein sequence ID" value="TDR43859.1"/>
    <property type="molecule type" value="Genomic_DNA"/>
</dbReference>
<evidence type="ECO:0000313" key="5">
    <source>
        <dbReference type="Proteomes" id="UP000295293"/>
    </source>
</evidence>
<reference evidence="4 5" key="1">
    <citation type="submission" date="2019-03" db="EMBL/GenBank/DDBJ databases">
        <title>Genomic Encyclopedia of Type Strains, Phase IV (KMG-IV): sequencing the most valuable type-strain genomes for metagenomic binning, comparative biology and taxonomic classification.</title>
        <authorList>
            <person name="Goeker M."/>
        </authorList>
    </citation>
    <scope>NUCLEOTIDE SEQUENCE [LARGE SCALE GENOMIC DNA]</scope>
    <source>
        <strain evidence="4 5">DSM 21667</strain>
    </source>
</reference>
<name>A0A4R6YXY2_9GAMM</name>
<accession>A0A4R6YXY2</accession>
<dbReference type="GO" id="GO:0008800">
    <property type="term" value="F:beta-lactamase activity"/>
    <property type="evidence" value="ECO:0007669"/>
    <property type="project" value="InterPro"/>
</dbReference>
<gene>
    <name evidence="4" type="ORF">DFR29_1061</name>
</gene>
<keyword evidence="3" id="KW-1133">Transmembrane helix</keyword>